<dbReference type="InterPro" id="IPR000086">
    <property type="entry name" value="NUDIX_hydrolase_dom"/>
</dbReference>
<keyword evidence="5 10" id="KW-0479">Metal-binding</keyword>
<organism evidence="12 13">
    <name type="scientific">Octadecabacter antarcticus 307</name>
    <dbReference type="NCBI Taxonomy" id="391626"/>
    <lineage>
        <taxon>Bacteria</taxon>
        <taxon>Pseudomonadati</taxon>
        <taxon>Pseudomonadota</taxon>
        <taxon>Alphaproteobacteria</taxon>
        <taxon>Rhodobacterales</taxon>
        <taxon>Roseobacteraceae</taxon>
        <taxon>Octadecabacter</taxon>
    </lineage>
</organism>
<evidence type="ECO:0000256" key="8">
    <source>
        <dbReference type="ARBA" id="ARBA00023229"/>
    </source>
</evidence>
<dbReference type="Pfam" id="PF00293">
    <property type="entry name" value="NUDIX"/>
    <property type="match status" value="1"/>
</dbReference>
<dbReference type="CDD" id="cd02885">
    <property type="entry name" value="NUDIX_IPP_Isomerase"/>
    <property type="match status" value="1"/>
</dbReference>
<feature type="binding site" evidence="10">
    <location>
        <position position="84"/>
    </location>
    <ligand>
        <name>Mn(2+)</name>
        <dbReference type="ChEBI" id="CHEBI:29035"/>
    </ligand>
</feature>
<reference evidence="12 13" key="1">
    <citation type="journal article" date="2013" name="PLoS ONE">
        <title>Poles Apart: Arctic and Antarctic Octadecabacter strains Share High Genome Plasticity and a New Type of Xanthorhodopsin.</title>
        <authorList>
            <person name="Vollmers J."/>
            <person name="Voget S."/>
            <person name="Dietrich S."/>
            <person name="Gollnow K."/>
            <person name="Smits M."/>
            <person name="Meyer K."/>
            <person name="Brinkhoff T."/>
            <person name="Simon M."/>
            <person name="Daniel R."/>
        </authorList>
    </citation>
    <scope>NUCLEOTIDE SEQUENCE [LARGE SCALE GENOMIC DNA]</scope>
    <source>
        <strain evidence="12 13">307</strain>
    </source>
</reference>
<dbReference type="PANTHER" id="PTHR10885:SF0">
    <property type="entry name" value="ISOPENTENYL-DIPHOSPHATE DELTA-ISOMERASE"/>
    <property type="match status" value="1"/>
</dbReference>
<feature type="binding site" evidence="10">
    <location>
        <position position="130"/>
    </location>
    <ligand>
        <name>Mn(2+)</name>
        <dbReference type="ChEBI" id="CHEBI:29035"/>
    </ligand>
</feature>
<name>M9RK16_9RHOB</name>
<accession>M9RK16</accession>
<comment type="subcellular location">
    <subcellularLocation>
        <location evidence="10">Cytoplasm</location>
    </subcellularLocation>
</comment>
<keyword evidence="13" id="KW-1185">Reference proteome</keyword>
<comment type="catalytic activity">
    <reaction evidence="10">
        <text>isopentenyl diphosphate = dimethylallyl diphosphate</text>
        <dbReference type="Rhea" id="RHEA:23284"/>
        <dbReference type="ChEBI" id="CHEBI:57623"/>
        <dbReference type="ChEBI" id="CHEBI:128769"/>
        <dbReference type="EC" id="5.3.3.2"/>
    </reaction>
</comment>
<dbReference type="AlphaFoldDB" id="M9RK16"/>
<evidence type="ECO:0000259" key="11">
    <source>
        <dbReference type="PROSITE" id="PS51462"/>
    </source>
</evidence>
<evidence type="ECO:0000256" key="7">
    <source>
        <dbReference type="ARBA" id="ARBA00023211"/>
    </source>
</evidence>
<dbReference type="EC" id="5.3.3.2" evidence="3 10"/>
<comment type="pathway">
    <text evidence="1 10">Isoprenoid biosynthesis; dimethylallyl diphosphate biosynthesis; dimethylallyl diphosphate from isopentenyl diphosphate: step 1/1.</text>
</comment>
<feature type="binding site" evidence="10">
    <location>
        <position position="128"/>
    </location>
    <ligand>
        <name>Mn(2+)</name>
        <dbReference type="ChEBI" id="CHEBI:29035"/>
    </ligand>
</feature>
<dbReference type="STRING" id="391626.OAN307_c48350"/>
<feature type="binding site" evidence="10">
    <location>
        <position position="42"/>
    </location>
    <ligand>
        <name>Mn(2+)</name>
        <dbReference type="ChEBI" id="CHEBI:29035"/>
    </ligand>
</feature>
<dbReference type="NCBIfam" id="TIGR02150">
    <property type="entry name" value="IPP_isom_1"/>
    <property type="match status" value="1"/>
</dbReference>
<dbReference type="NCBIfam" id="NF002995">
    <property type="entry name" value="PRK03759.1"/>
    <property type="match status" value="1"/>
</dbReference>
<keyword evidence="8 10" id="KW-0414">Isoprene biosynthesis</keyword>
<dbReference type="GO" id="GO:0009240">
    <property type="term" value="P:isopentenyl diphosphate biosynthetic process"/>
    <property type="evidence" value="ECO:0007669"/>
    <property type="project" value="TreeGrafter"/>
</dbReference>
<dbReference type="GO" id="GO:0050992">
    <property type="term" value="P:dimethylallyl diphosphate biosynthetic process"/>
    <property type="evidence" value="ECO:0007669"/>
    <property type="project" value="UniProtKB-UniRule"/>
</dbReference>
<evidence type="ECO:0000256" key="4">
    <source>
        <dbReference type="ARBA" id="ARBA00022490"/>
    </source>
</evidence>
<comment type="cofactor">
    <cofactor evidence="10">
        <name>Mn(2+)</name>
        <dbReference type="ChEBI" id="CHEBI:29035"/>
    </cofactor>
    <text evidence="10">Binds 1 Mn(2+) ion per subunit.</text>
</comment>
<evidence type="ECO:0000313" key="12">
    <source>
        <dbReference type="EMBL" id="AGI70180.1"/>
    </source>
</evidence>
<evidence type="ECO:0000256" key="10">
    <source>
        <dbReference type="HAMAP-Rule" id="MF_00202"/>
    </source>
</evidence>
<dbReference type="EMBL" id="CP003740">
    <property type="protein sequence ID" value="AGI70180.1"/>
    <property type="molecule type" value="Genomic_DNA"/>
</dbReference>
<dbReference type="SUPFAM" id="SSF55811">
    <property type="entry name" value="Nudix"/>
    <property type="match status" value="1"/>
</dbReference>
<dbReference type="eggNOG" id="COG1443">
    <property type="taxonomic scope" value="Bacteria"/>
</dbReference>
<proteinExistence type="inferred from homology"/>
<comment type="cofactor">
    <cofactor evidence="10">
        <name>Mg(2+)</name>
        <dbReference type="ChEBI" id="CHEBI:18420"/>
    </cofactor>
    <text evidence="10">Binds 1 Mg(2+) ion per subunit. The magnesium ion binds only when substrate is bound.</text>
</comment>
<dbReference type="GO" id="GO:0005737">
    <property type="term" value="C:cytoplasm"/>
    <property type="evidence" value="ECO:0007669"/>
    <property type="project" value="UniProtKB-SubCell"/>
</dbReference>
<dbReference type="UniPathway" id="UPA00059">
    <property type="reaction ID" value="UER00104"/>
</dbReference>
<evidence type="ECO:0000256" key="5">
    <source>
        <dbReference type="ARBA" id="ARBA00022723"/>
    </source>
</evidence>
<dbReference type="HAMAP" id="MF_00202">
    <property type="entry name" value="Idi"/>
    <property type="match status" value="1"/>
</dbReference>
<feature type="binding site" evidence="10">
    <location>
        <position position="102"/>
    </location>
    <ligand>
        <name>Mg(2+)</name>
        <dbReference type="ChEBI" id="CHEBI:18420"/>
    </ligand>
</feature>
<evidence type="ECO:0000256" key="1">
    <source>
        <dbReference type="ARBA" id="ARBA00004826"/>
    </source>
</evidence>
<dbReference type="PANTHER" id="PTHR10885">
    <property type="entry name" value="ISOPENTENYL-DIPHOSPHATE DELTA-ISOMERASE"/>
    <property type="match status" value="1"/>
</dbReference>
<protein>
    <recommendedName>
        <fullName evidence="3 10">Isopentenyl-diphosphate Delta-isomerase</fullName>
        <shortName evidence="10">IPP isomerase</shortName>
        <ecNumber evidence="3 10">5.3.3.2</ecNumber>
    </recommendedName>
    <alternativeName>
        <fullName evidence="10">IPP:DMAPP isomerase</fullName>
    </alternativeName>
    <alternativeName>
        <fullName evidence="10">Isopentenyl pyrophosphate isomerase</fullName>
    </alternativeName>
</protein>
<dbReference type="InterPro" id="IPR056375">
    <property type="entry name" value="Idi_bact"/>
</dbReference>
<feature type="active site" evidence="10">
    <location>
        <position position="82"/>
    </location>
</feature>
<evidence type="ECO:0000256" key="9">
    <source>
        <dbReference type="ARBA" id="ARBA00023235"/>
    </source>
</evidence>
<sequence>MPKEVRTVTIPAVNLQQGGSQMTMIPAWVNGLLTPMEKLEVHQKGIRHKAVSVFVMDGTSVLVQRRALSKYHTPGLWANTCCTHPHWDEDPSICAARRLKDELGITGLQPMFRDQIEYRADVGDGMIEHEVVDLFVAAAKIGSLHLDLDPNEVAETRWVDIYDLAAEVAQDPDIFTPWLQIYLADHLDLVLTDSEKFRSE</sequence>
<comment type="similarity">
    <text evidence="2 10">Belongs to the IPP isomerase type 1 family.</text>
</comment>
<gene>
    <name evidence="10 12" type="primary">idi</name>
    <name evidence="12" type="ORF">OAN307_c48350</name>
</gene>
<evidence type="ECO:0000256" key="2">
    <source>
        <dbReference type="ARBA" id="ARBA00007579"/>
    </source>
</evidence>
<dbReference type="GO" id="GO:0046872">
    <property type="term" value="F:metal ion binding"/>
    <property type="evidence" value="ECO:0007669"/>
    <property type="project" value="UniProtKB-KW"/>
</dbReference>
<dbReference type="GO" id="GO:0004452">
    <property type="term" value="F:isopentenyl-diphosphate delta-isomerase activity"/>
    <property type="evidence" value="ECO:0007669"/>
    <property type="project" value="UniProtKB-UniRule"/>
</dbReference>
<dbReference type="PROSITE" id="PS51462">
    <property type="entry name" value="NUDIX"/>
    <property type="match status" value="1"/>
</dbReference>
<feature type="active site" evidence="10">
    <location>
        <position position="130"/>
    </location>
</feature>
<keyword evidence="7 10" id="KW-0464">Manganese</keyword>
<dbReference type="InterPro" id="IPR015797">
    <property type="entry name" value="NUDIX_hydrolase-like_dom_sf"/>
</dbReference>
<keyword evidence="4 10" id="KW-0963">Cytoplasm</keyword>
<dbReference type="HOGENOM" id="CLU_060552_2_1_5"/>
<evidence type="ECO:0000256" key="6">
    <source>
        <dbReference type="ARBA" id="ARBA00022842"/>
    </source>
</evidence>
<dbReference type="KEGG" id="oat:OAN307_c48350"/>
<keyword evidence="6 10" id="KW-0460">Magnesium</keyword>
<evidence type="ECO:0000313" key="13">
    <source>
        <dbReference type="Proteomes" id="UP000005307"/>
    </source>
</evidence>
<dbReference type="InterPro" id="IPR011876">
    <property type="entry name" value="IsopentenylPP_isomerase_typ1"/>
</dbReference>
<feature type="binding site" evidence="10">
    <location>
        <position position="48"/>
    </location>
    <ligand>
        <name>Mn(2+)</name>
        <dbReference type="ChEBI" id="CHEBI:29035"/>
    </ligand>
</feature>
<keyword evidence="9 10" id="KW-0413">Isomerase</keyword>
<comment type="function">
    <text evidence="10">Catalyzes the 1,3-allylic rearrangement of the homoallylic substrate isopentenyl (IPP) to its highly electrophilic allylic isomer, dimethylallyl diphosphate (DMAPP).</text>
</comment>
<feature type="domain" description="Nudix hydrolase" evidence="11">
    <location>
        <begin position="46"/>
        <end position="181"/>
    </location>
</feature>
<evidence type="ECO:0000256" key="3">
    <source>
        <dbReference type="ARBA" id="ARBA00012057"/>
    </source>
</evidence>
<dbReference type="Gene3D" id="3.90.79.10">
    <property type="entry name" value="Nucleoside Triphosphate Pyrophosphohydrolase"/>
    <property type="match status" value="1"/>
</dbReference>
<dbReference type="Proteomes" id="UP000005307">
    <property type="component" value="Chromosome"/>
</dbReference>